<reference evidence="1 2" key="1">
    <citation type="submission" date="2018-12" db="EMBL/GenBank/DDBJ databases">
        <title>Mesorhizobium carbonis sp. nov., isolated from coal mine water.</title>
        <authorList>
            <person name="Xin W."/>
            <person name="Xu Z."/>
            <person name="Xiang F."/>
            <person name="Zhang J."/>
            <person name="Xi L."/>
            <person name="Liu J."/>
        </authorList>
    </citation>
    <scope>NUCLEOTIDE SEQUENCE [LARGE SCALE GENOMIC DNA]</scope>
    <source>
        <strain evidence="1 2">B2.3</strain>
    </source>
</reference>
<dbReference type="Proteomes" id="UP000278398">
    <property type="component" value="Unassembled WGS sequence"/>
</dbReference>
<dbReference type="AlphaFoldDB" id="A0A3R9Y849"/>
<comment type="caution">
    <text evidence="1">The sequence shown here is derived from an EMBL/GenBank/DDBJ whole genome shotgun (WGS) entry which is preliminary data.</text>
</comment>
<organism evidence="1 2">
    <name type="scientific">Aquibium carbonis</name>
    <dbReference type="NCBI Taxonomy" id="2495581"/>
    <lineage>
        <taxon>Bacteria</taxon>
        <taxon>Pseudomonadati</taxon>
        <taxon>Pseudomonadota</taxon>
        <taxon>Alphaproteobacteria</taxon>
        <taxon>Hyphomicrobiales</taxon>
        <taxon>Phyllobacteriaceae</taxon>
        <taxon>Aquibium</taxon>
    </lineage>
</organism>
<dbReference type="EMBL" id="RWKW01000039">
    <property type="protein sequence ID" value="RST86272.1"/>
    <property type="molecule type" value="Genomic_DNA"/>
</dbReference>
<sequence length="77" mass="8937">MTRHESNRTTSPHVNASQREARLDYIHAMLGQLRGMAEMEKLDMLAYLIDMARVEVGEVLRSQLPARVRPRRPSVHR</sequence>
<keyword evidence="2" id="KW-1185">Reference proteome</keyword>
<evidence type="ECO:0000313" key="2">
    <source>
        <dbReference type="Proteomes" id="UP000278398"/>
    </source>
</evidence>
<protein>
    <submittedName>
        <fullName evidence="1">Uncharacterized protein</fullName>
    </submittedName>
</protein>
<dbReference type="OrthoDB" id="7916800at2"/>
<evidence type="ECO:0000313" key="1">
    <source>
        <dbReference type="EMBL" id="RST86272.1"/>
    </source>
</evidence>
<proteinExistence type="predicted"/>
<accession>A0A3R9Y849</accession>
<dbReference type="RefSeq" id="WP_126700081.1">
    <property type="nucleotide sequence ID" value="NZ_RWKW01000039.1"/>
</dbReference>
<gene>
    <name evidence="1" type="ORF">EJC49_11525</name>
</gene>
<name>A0A3R9Y849_9HYPH</name>